<dbReference type="Pfam" id="PF01035">
    <property type="entry name" value="DNA_binding_1"/>
    <property type="match status" value="1"/>
</dbReference>
<evidence type="ECO:0000256" key="8">
    <source>
        <dbReference type="ARBA" id="ARBA00049348"/>
    </source>
</evidence>
<evidence type="ECO:0000256" key="6">
    <source>
        <dbReference type="ARBA" id="ARBA00022763"/>
    </source>
</evidence>
<evidence type="ECO:0000256" key="9">
    <source>
        <dbReference type="HAMAP-Rule" id="MF_00772"/>
    </source>
</evidence>
<dbReference type="HAMAP" id="MF_00772">
    <property type="entry name" value="OGT"/>
    <property type="match status" value="1"/>
</dbReference>
<protein>
    <recommendedName>
        <fullName evidence="9">Methylated-DNA--protein-cysteine methyltransferase</fullName>
        <ecNumber evidence="9">2.1.1.63</ecNumber>
    </recommendedName>
    <alternativeName>
        <fullName evidence="9">6-O-methylguanine-DNA methyltransferase</fullName>
        <shortName evidence="9">MGMT</shortName>
    </alternativeName>
    <alternativeName>
        <fullName evidence="9">O-6-methylguanine-DNA-alkyltransferase</fullName>
    </alternativeName>
</protein>
<dbReference type="EC" id="2.1.1.63" evidence="9"/>
<name>A0A7W7WKN8_9ACTN</name>
<comment type="miscellaneous">
    <text evidence="9">This enzyme catalyzes only one turnover and therefore is not strictly catalytic. According to one definition, an enzyme is a biocatalyst that acts repeatedly and over many reaction cycles.</text>
</comment>
<comment type="catalytic activity">
    <reaction evidence="1 9">
        <text>a 4-O-methyl-thymidine in DNA + L-cysteinyl-[protein] = a thymidine in DNA + S-methyl-L-cysteinyl-[protein]</text>
        <dbReference type="Rhea" id="RHEA:53428"/>
        <dbReference type="Rhea" id="RHEA-COMP:10131"/>
        <dbReference type="Rhea" id="RHEA-COMP:10132"/>
        <dbReference type="Rhea" id="RHEA-COMP:13555"/>
        <dbReference type="Rhea" id="RHEA-COMP:13556"/>
        <dbReference type="ChEBI" id="CHEBI:29950"/>
        <dbReference type="ChEBI" id="CHEBI:82612"/>
        <dbReference type="ChEBI" id="CHEBI:137386"/>
        <dbReference type="ChEBI" id="CHEBI:137387"/>
        <dbReference type="EC" id="2.1.1.63"/>
    </reaction>
</comment>
<dbReference type="InterPro" id="IPR036217">
    <property type="entry name" value="MethylDNA_cys_MeTrfase_DNAb"/>
</dbReference>
<feature type="domain" description="Methylated-DNA-[protein]-cysteine S-methyltransferase DNA binding" evidence="10">
    <location>
        <begin position="83"/>
        <end position="163"/>
    </location>
</feature>
<dbReference type="Gene3D" id="3.30.160.70">
    <property type="entry name" value="Methylated DNA-protein cysteine methyltransferase domain"/>
    <property type="match status" value="1"/>
</dbReference>
<evidence type="ECO:0000259" key="11">
    <source>
        <dbReference type="Pfam" id="PF02870"/>
    </source>
</evidence>
<evidence type="ECO:0000256" key="2">
    <source>
        <dbReference type="ARBA" id="ARBA00008711"/>
    </source>
</evidence>
<dbReference type="GO" id="GO:0032259">
    <property type="term" value="P:methylation"/>
    <property type="evidence" value="ECO:0007669"/>
    <property type="project" value="UniProtKB-KW"/>
</dbReference>
<dbReference type="SUPFAM" id="SSF53155">
    <property type="entry name" value="Methylated DNA-protein cysteine methyltransferase domain"/>
    <property type="match status" value="1"/>
</dbReference>
<gene>
    <name evidence="12" type="ORF">F4556_005710</name>
</gene>
<reference evidence="12 13" key="1">
    <citation type="submission" date="2020-08" db="EMBL/GenBank/DDBJ databases">
        <title>Sequencing the genomes of 1000 actinobacteria strains.</title>
        <authorList>
            <person name="Klenk H.-P."/>
        </authorList>
    </citation>
    <scope>NUCLEOTIDE SEQUENCE [LARGE SCALE GENOMIC DNA]</scope>
    <source>
        <strain evidence="12 13">DSM 44786</strain>
    </source>
</reference>
<proteinExistence type="inferred from homology"/>
<evidence type="ECO:0000256" key="7">
    <source>
        <dbReference type="ARBA" id="ARBA00023204"/>
    </source>
</evidence>
<evidence type="ECO:0000256" key="3">
    <source>
        <dbReference type="ARBA" id="ARBA00022490"/>
    </source>
</evidence>
<dbReference type="PANTHER" id="PTHR10815:SF5">
    <property type="entry name" value="METHYLATED-DNA--PROTEIN-CYSTEINE METHYLTRANSFERASE"/>
    <property type="match status" value="1"/>
</dbReference>
<organism evidence="12 13">
    <name type="scientific">Kitasatospora gansuensis</name>
    <dbReference type="NCBI Taxonomy" id="258050"/>
    <lineage>
        <taxon>Bacteria</taxon>
        <taxon>Bacillati</taxon>
        <taxon>Actinomycetota</taxon>
        <taxon>Actinomycetes</taxon>
        <taxon>Kitasatosporales</taxon>
        <taxon>Streptomycetaceae</taxon>
        <taxon>Kitasatospora</taxon>
    </lineage>
</organism>
<comment type="function">
    <text evidence="9">Involved in the cellular defense against the biological effects of O6-methylguanine (O6-MeG) and O4-methylthymine (O4-MeT) in DNA. Repairs the methylated nucleobase in DNA by stoichiometrically transferring the methyl group to a cysteine residue in the enzyme. This is a suicide reaction: the enzyme is irreversibly inactivated.</text>
</comment>
<evidence type="ECO:0000313" key="12">
    <source>
        <dbReference type="EMBL" id="MBB4950175.1"/>
    </source>
</evidence>
<evidence type="ECO:0000256" key="5">
    <source>
        <dbReference type="ARBA" id="ARBA00022679"/>
    </source>
</evidence>
<dbReference type="InterPro" id="IPR023546">
    <property type="entry name" value="MGMT"/>
</dbReference>
<dbReference type="Pfam" id="PF02870">
    <property type="entry name" value="Methyltransf_1N"/>
    <property type="match status" value="1"/>
</dbReference>
<accession>A0A7W7WKN8</accession>
<comment type="similarity">
    <text evidence="2 9">Belongs to the MGMT family.</text>
</comment>
<dbReference type="PANTHER" id="PTHR10815">
    <property type="entry name" value="METHYLATED-DNA--PROTEIN-CYSTEINE METHYLTRANSFERASE"/>
    <property type="match status" value="1"/>
</dbReference>
<dbReference type="Gene3D" id="1.10.10.10">
    <property type="entry name" value="Winged helix-like DNA-binding domain superfamily/Winged helix DNA-binding domain"/>
    <property type="match status" value="1"/>
</dbReference>
<comment type="caution">
    <text evidence="12">The sequence shown here is derived from an EMBL/GenBank/DDBJ whole genome shotgun (WGS) entry which is preliminary data.</text>
</comment>
<evidence type="ECO:0000256" key="4">
    <source>
        <dbReference type="ARBA" id="ARBA00022603"/>
    </source>
</evidence>
<evidence type="ECO:0000256" key="1">
    <source>
        <dbReference type="ARBA" id="ARBA00001286"/>
    </source>
</evidence>
<dbReference type="AlphaFoldDB" id="A0A7W7WKN8"/>
<evidence type="ECO:0000313" key="13">
    <source>
        <dbReference type="Proteomes" id="UP000573327"/>
    </source>
</evidence>
<comment type="subcellular location">
    <subcellularLocation>
        <location evidence="9">Cytoplasm</location>
    </subcellularLocation>
</comment>
<feature type="domain" description="Methylguanine DNA methyltransferase ribonuclease-like" evidence="11">
    <location>
        <begin position="4"/>
        <end position="79"/>
    </location>
</feature>
<keyword evidence="7 9" id="KW-0234">DNA repair</keyword>
<keyword evidence="3 9" id="KW-0963">Cytoplasm</keyword>
<dbReference type="GO" id="GO:0005737">
    <property type="term" value="C:cytoplasm"/>
    <property type="evidence" value="ECO:0007669"/>
    <property type="project" value="UniProtKB-SubCell"/>
</dbReference>
<dbReference type="InterPro" id="IPR014048">
    <property type="entry name" value="MethylDNA_cys_MeTrfase_DNA-bd"/>
</dbReference>
<dbReference type="GO" id="GO:0006307">
    <property type="term" value="P:DNA alkylation repair"/>
    <property type="evidence" value="ECO:0007669"/>
    <property type="project" value="UniProtKB-UniRule"/>
</dbReference>
<sequence length="167" mass="17442">MTTVFTTMESPLGRLLLSGTLEPDGSLALQAVTAPGQKGARDEPADGWLHDPEAFAAVITQLDAYFAGESTTFDLPLAPEGTEFRRRIWAALAEIPYGETVTYGELGALAGQPPTAVRAVGGAVGANPLLVILPCHRVLGANGAMTGFAAGIDRKLHLLALERGSLF</sequence>
<dbReference type="RefSeq" id="WP_184921136.1">
    <property type="nucleotide sequence ID" value="NZ_JACHJR010000001.1"/>
</dbReference>
<dbReference type="Proteomes" id="UP000573327">
    <property type="component" value="Unassembled WGS sequence"/>
</dbReference>
<feature type="active site" description="Nucleophile; methyl group acceptor" evidence="9">
    <location>
        <position position="135"/>
    </location>
</feature>
<dbReference type="InterPro" id="IPR001497">
    <property type="entry name" value="MethylDNA_cys_MeTrfase_AS"/>
</dbReference>
<dbReference type="PROSITE" id="PS00374">
    <property type="entry name" value="MGMT"/>
    <property type="match status" value="1"/>
</dbReference>
<evidence type="ECO:0000259" key="10">
    <source>
        <dbReference type="Pfam" id="PF01035"/>
    </source>
</evidence>
<keyword evidence="6 9" id="KW-0227">DNA damage</keyword>
<keyword evidence="5 9" id="KW-0808">Transferase</keyword>
<keyword evidence="4 9" id="KW-0489">Methyltransferase</keyword>
<dbReference type="GO" id="GO:0003908">
    <property type="term" value="F:methylated-DNA-[protein]-cysteine S-methyltransferase activity"/>
    <property type="evidence" value="ECO:0007669"/>
    <property type="project" value="UniProtKB-UniRule"/>
</dbReference>
<dbReference type="InterPro" id="IPR036631">
    <property type="entry name" value="MGMT_N_sf"/>
</dbReference>
<dbReference type="CDD" id="cd06445">
    <property type="entry name" value="ATase"/>
    <property type="match status" value="1"/>
</dbReference>
<dbReference type="FunFam" id="1.10.10.10:FF:000214">
    <property type="entry name" value="Methylated-DNA--protein-cysteine methyltransferase"/>
    <property type="match status" value="1"/>
</dbReference>
<dbReference type="NCBIfam" id="TIGR00589">
    <property type="entry name" value="ogt"/>
    <property type="match status" value="1"/>
</dbReference>
<dbReference type="InterPro" id="IPR036388">
    <property type="entry name" value="WH-like_DNA-bd_sf"/>
</dbReference>
<dbReference type="InterPro" id="IPR008332">
    <property type="entry name" value="MethylG_MeTrfase_N"/>
</dbReference>
<keyword evidence="13" id="KW-1185">Reference proteome</keyword>
<dbReference type="SUPFAM" id="SSF46767">
    <property type="entry name" value="Methylated DNA-protein cysteine methyltransferase, C-terminal domain"/>
    <property type="match status" value="1"/>
</dbReference>
<dbReference type="EMBL" id="JACHJR010000001">
    <property type="protein sequence ID" value="MBB4950175.1"/>
    <property type="molecule type" value="Genomic_DNA"/>
</dbReference>
<comment type="catalytic activity">
    <reaction evidence="8 9">
        <text>a 6-O-methyl-2'-deoxyguanosine in DNA + L-cysteinyl-[protein] = S-methyl-L-cysteinyl-[protein] + a 2'-deoxyguanosine in DNA</text>
        <dbReference type="Rhea" id="RHEA:24000"/>
        <dbReference type="Rhea" id="RHEA-COMP:10131"/>
        <dbReference type="Rhea" id="RHEA-COMP:10132"/>
        <dbReference type="Rhea" id="RHEA-COMP:11367"/>
        <dbReference type="Rhea" id="RHEA-COMP:11368"/>
        <dbReference type="ChEBI" id="CHEBI:29950"/>
        <dbReference type="ChEBI" id="CHEBI:82612"/>
        <dbReference type="ChEBI" id="CHEBI:85445"/>
        <dbReference type="ChEBI" id="CHEBI:85448"/>
        <dbReference type="EC" id="2.1.1.63"/>
    </reaction>
</comment>